<dbReference type="EnsemblPlants" id="EMT14353">
    <property type="protein sequence ID" value="EMT14353"/>
    <property type="gene ID" value="F775_09319"/>
</dbReference>
<sequence length="221" mass="23285">MARSMLALFVVLAAAGCFAPAAQAWWYQGTATFYGGADGSGTMGGACGYGNLYGSGYGVNNAALSTALFNDGASCGQCYLITCDTGKSTMCKPGTSITVTATNFCPPNWALASDNGGRVRCSKMGGIRFTIGGFNNFELVLITNVGGPGSIRSVSIKGERTDWIQLSRNWGANWQCNAPLVGQGISFSVTSTNGQTLYMYNLVPAWWGFGMTFTSNQQFGY</sequence>
<name>N1QWV1_AEGTA</name>
<dbReference type="GO" id="GO:0016020">
    <property type="term" value="C:membrane"/>
    <property type="evidence" value="ECO:0007669"/>
    <property type="project" value="UniProtKB-SubCell"/>
</dbReference>
<feature type="signal peptide" evidence="6">
    <location>
        <begin position="1"/>
        <end position="24"/>
    </location>
</feature>
<comment type="similarity">
    <text evidence="1 6">Belongs to the expansin family. Expansin A subfamily.</text>
</comment>
<proteinExistence type="inferred from homology"/>
<evidence type="ECO:0000256" key="4">
    <source>
        <dbReference type="ARBA" id="ARBA00022729"/>
    </source>
</evidence>
<dbReference type="CDD" id="cd22274">
    <property type="entry name" value="DPBB_EXPA_N"/>
    <property type="match status" value="1"/>
</dbReference>
<dbReference type="InterPro" id="IPR002963">
    <property type="entry name" value="Expansin"/>
</dbReference>
<dbReference type="Gene3D" id="2.40.40.10">
    <property type="entry name" value="RlpA-like domain"/>
    <property type="match status" value="1"/>
</dbReference>
<keyword evidence="4 6" id="KW-0732">Signal</keyword>
<evidence type="ECO:0000313" key="7">
    <source>
        <dbReference type="EnsemblPlants" id="EMT14353"/>
    </source>
</evidence>
<dbReference type="PROSITE" id="PS50842">
    <property type="entry name" value="EXPANSIN_EG45"/>
    <property type="match status" value="1"/>
</dbReference>
<dbReference type="Gene3D" id="2.60.40.760">
    <property type="entry name" value="Expansin, cellulose-binding-like domain"/>
    <property type="match status" value="1"/>
</dbReference>
<protein>
    <recommendedName>
        <fullName evidence="6">Expansin</fullName>
    </recommendedName>
</protein>
<evidence type="ECO:0000256" key="6">
    <source>
        <dbReference type="RuleBase" id="RU365023"/>
    </source>
</evidence>
<comment type="function">
    <text evidence="6">Causes loosening and extension of plant cell walls by disrupting non-covalent bonding between cellulose microfibrils and matrix glucans. No enzymatic activity has been found.</text>
</comment>
<dbReference type="PRINTS" id="PR01225">
    <property type="entry name" value="EXPANSNFAMLY"/>
</dbReference>
<dbReference type="InterPro" id="IPR007112">
    <property type="entry name" value="Expansin/allergen_DPBB_dom"/>
</dbReference>
<dbReference type="PROSITE" id="PS50843">
    <property type="entry name" value="EXPANSIN_CBD"/>
    <property type="match status" value="1"/>
</dbReference>
<dbReference type="InterPro" id="IPR009009">
    <property type="entry name" value="RlpA-like_DPBB"/>
</dbReference>
<dbReference type="PRINTS" id="PR01226">
    <property type="entry name" value="EXPANSIN"/>
</dbReference>
<keyword evidence="5" id="KW-0472">Membrane</keyword>
<reference evidence="7" key="1">
    <citation type="submission" date="2015-06" db="UniProtKB">
        <authorList>
            <consortium name="EnsemblPlants"/>
        </authorList>
    </citation>
    <scope>IDENTIFICATION</scope>
</reference>
<accession>N1QWV1</accession>
<evidence type="ECO:0000256" key="5">
    <source>
        <dbReference type="ARBA" id="ARBA00023136"/>
    </source>
</evidence>
<dbReference type="Pfam" id="PF03330">
    <property type="entry name" value="DPBB_1"/>
    <property type="match status" value="1"/>
</dbReference>
<comment type="subcellular location">
    <subcellularLocation>
        <location evidence="6">Secreted</location>
        <location evidence="6">Cell wall</location>
    </subcellularLocation>
    <subcellularLocation>
        <location evidence="6">Membrane</location>
        <topology evidence="6">Peripheral membrane protein</topology>
    </subcellularLocation>
</comment>
<dbReference type="SUPFAM" id="SSF49590">
    <property type="entry name" value="PHL pollen allergen"/>
    <property type="match status" value="1"/>
</dbReference>
<dbReference type="GO" id="GO:0009664">
    <property type="term" value="P:plant-type cell wall organization"/>
    <property type="evidence" value="ECO:0007669"/>
    <property type="project" value="InterPro"/>
</dbReference>
<organism evidence="7">
    <name type="scientific">Aegilops tauschii</name>
    <name type="common">Tausch's goatgrass</name>
    <name type="synonym">Aegilops squarrosa</name>
    <dbReference type="NCBI Taxonomy" id="37682"/>
    <lineage>
        <taxon>Eukaryota</taxon>
        <taxon>Viridiplantae</taxon>
        <taxon>Streptophyta</taxon>
        <taxon>Embryophyta</taxon>
        <taxon>Tracheophyta</taxon>
        <taxon>Spermatophyta</taxon>
        <taxon>Magnoliopsida</taxon>
        <taxon>Liliopsida</taxon>
        <taxon>Poales</taxon>
        <taxon>Poaceae</taxon>
        <taxon>BOP clade</taxon>
        <taxon>Pooideae</taxon>
        <taxon>Triticodae</taxon>
        <taxon>Triticeae</taxon>
        <taxon>Triticinae</taxon>
        <taxon>Aegilops</taxon>
    </lineage>
</organism>
<keyword evidence="3 6" id="KW-0964">Secreted</keyword>
<dbReference type="InterPro" id="IPR007118">
    <property type="entry name" value="Expan_Lol_pI"/>
</dbReference>
<dbReference type="PROSITE" id="PS51257">
    <property type="entry name" value="PROKAR_LIPOPROTEIN"/>
    <property type="match status" value="1"/>
</dbReference>
<dbReference type="PANTHER" id="PTHR31867">
    <property type="entry name" value="EXPANSIN-A15"/>
    <property type="match status" value="1"/>
</dbReference>
<dbReference type="Pfam" id="PF01357">
    <property type="entry name" value="Expansin_C"/>
    <property type="match status" value="1"/>
</dbReference>
<dbReference type="GO" id="GO:0005576">
    <property type="term" value="C:extracellular region"/>
    <property type="evidence" value="ECO:0007669"/>
    <property type="project" value="InterPro"/>
</dbReference>
<dbReference type="SMART" id="SM00837">
    <property type="entry name" value="DPBB_1"/>
    <property type="match status" value="1"/>
</dbReference>
<evidence type="ECO:0000256" key="2">
    <source>
        <dbReference type="ARBA" id="ARBA00022512"/>
    </source>
</evidence>
<keyword evidence="6" id="KW-0961">Cell wall biogenesis/degradation</keyword>
<dbReference type="AlphaFoldDB" id="N1QWV1"/>
<evidence type="ECO:0000256" key="1">
    <source>
        <dbReference type="ARBA" id="ARBA00005392"/>
    </source>
</evidence>
<dbReference type="InterPro" id="IPR007117">
    <property type="entry name" value="Expansin_CBD"/>
</dbReference>
<keyword evidence="2 6" id="KW-0134">Cell wall</keyword>
<dbReference type="SUPFAM" id="SSF50685">
    <property type="entry name" value="Barwin-like endoglucanases"/>
    <property type="match status" value="1"/>
</dbReference>
<dbReference type="InterPro" id="IPR036749">
    <property type="entry name" value="Expansin_CBD_sf"/>
</dbReference>
<evidence type="ECO:0000256" key="3">
    <source>
        <dbReference type="ARBA" id="ARBA00022525"/>
    </source>
</evidence>
<feature type="chain" id="PRO_5014585303" description="Expansin" evidence="6">
    <location>
        <begin position="25"/>
        <end position="221"/>
    </location>
</feature>
<dbReference type="InterPro" id="IPR036908">
    <property type="entry name" value="RlpA-like_sf"/>
</dbReference>